<sequence>MYQKGTSRVANVLFHPGVLINLGHDFTFAGRLAFETSGQYGLTPVFNKIVRHG</sequence>
<organism evidence="1 2">
    <name type="scientific">Spirosoma flavum</name>
    <dbReference type="NCBI Taxonomy" id="2048557"/>
    <lineage>
        <taxon>Bacteria</taxon>
        <taxon>Pseudomonadati</taxon>
        <taxon>Bacteroidota</taxon>
        <taxon>Cytophagia</taxon>
        <taxon>Cytophagales</taxon>
        <taxon>Cytophagaceae</taxon>
        <taxon>Spirosoma</taxon>
    </lineage>
</organism>
<dbReference type="Proteomes" id="UP001597512">
    <property type="component" value="Unassembled WGS sequence"/>
</dbReference>
<dbReference type="RefSeq" id="WP_381501183.1">
    <property type="nucleotide sequence ID" value="NZ_JBHUOM010000004.1"/>
</dbReference>
<dbReference type="EMBL" id="JBHUOM010000004">
    <property type="protein sequence ID" value="MFD2934694.1"/>
    <property type="molecule type" value="Genomic_DNA"/>
</dbReference>
<evidence type="ECO:0000313" key="1">
    <source>
        <dbReference type="EMBL" id="MFD2934694.1"/>
    </source>
</evidence>
<keyword evidence="2" id="KW-1185">Reference proteome</keyword>
<evidence type="ECO:0000313" key="2">
    <source>
        <dbReference type="Proteomes" id="UP001597512"/>
    </source>
</evidence>
<gene>
    <name evidence="1" type="ORF">ACFS25_12940</name>
</gene>
<protein>
    <submittedName>
        <fullName evidence="1">Uncharacterized protein</fullName>
    </submittedName>
</protein>
<reference evidence="2" key="1">
    <citation type="journal article" date="2019" name="Int. J. Syst. Evol. Microbiol.">
        <title>The Global Catalogue of Microorganisms (GCM) 10K type strain sequencing project: providing services to taxonomists for standard genome sequencing and annotation.</title>
        <authorList>
            <consortium name="The Broad Institute Genomics Platform"/>
            <consortium name="The Broad Institute Genome Sequencing Center for Infectious Disease"/>
            <person name="Wu L."/>
            <person name="Ma J."/>
        </authorList>
    </citation>
    <scope>NUCLEOTIDE SEQUENCE [LARGE SCALE GENOMIC DNA]</scope>
    <source>
        <strain evidence="2">KCTC 52490</strain>
    </source>
</reference>
<accession>A0ABW6AJA6</accession>
<name>A0ABW6AJA6_9BACT</name>
<comment type="caution">
    <text evidence="1">The sequence shown here is derived from an EMBL/GenBank/DDBJ whole genome shotgun (WGS) entry which is preliminary data.</text>
</comment>
<proteinExistence type="predicted"/>